<keyword evidence="2" id="KW-1185">Reference proteome</keyword>
<reference evidence="1" key="1">
    <citation type="journal article" date="2019" name="bioRxiv">
        <title>The Genome of the Zebra Mussel, Dreissena polymorpha: A Resource for Invasive Species Research.</title>
        <authorList>
            <person name="McCartney M.A."/>
            <person name="Auch B."/>
            <person name="Kono T."/>
            <person name="Mallez S."/>
            <person name="Zhang Y."/>
            <person name="Obille A."/>
            <person name="Becker A."/>
            <person name="Abrahante J.E."/>
            <person name="Garbe J."/>
            <person name="Badalamenti J.P."/>
            <person name="Herman A."/>
            <person name="Mangelson H."/>
            <person name="Liachko I."/>
            <person name="Sullivan S."/>
            <person name="Sone E.D."/>
            <person name="Koren S."/>
            <person name="Silverstein K.A.T."/>
            <person name="Beckman K.B."/>
            <person name="Gohl D.M."/>
        </authorList>
    </citation>
    <scope>NUCLEOTIDE SEQUENCE</scope>
    <source>
        <strain evidence="1">Duluth1</strain>
        <tissue evidence="1">Whole animal</tissue>
    </source>
</reference>
<dbReference type="EMBL" id="JAIWYP010000004">
    <property type="protein sequence ID" value="KAH3837555.1"/>
    <property type="molecule type" value="Genomic_DNA"/>
</dbReference>
<evidence type="ECO:0000313" key="2">
    <source>
        <dbReference type="Proteomes" id="UP000828390"/>
    </source>
</evidence>
<accession>A0A9D4QPF0</accession>
<dbReference type="AlphaFoldDB" id="A0A9D4QPF0"/>
<organism evidence="1 2">
    <name type="scientific">Dreissena polymorpha</name>
    <name type="common">Zebra mussel</name>
    <name type="synonym">Mytilus polymorpha</name>
    <dbReference type="NCBI Taxonomy" id="45954"/>
    <lineage>
        <taxon>Eukaryota</taxon>
        <taxon>Metazoa</taxon>
        <taxon>Spiralia</taxon>
        <taxon>Lophotrochozoa</taxon>
        <taxon>Mollusca</taxon>
        <taxon>Bivalvia</taxon>
        <taxon>Autobranchia</taxon>
        <taxon>Heteroconchia</taxon>
        <taxon>Euheterodonta</taxon>
        <taxon>Imparidentia</taxon>
        <taxon>Neoheterodontei</taxon>
        <taxon>Myida</taxon>
        <taxon>Dreissenoidea</taxon>
        <taxon>Dreissenidae</taxon>
        <taxon>Dreissena</taxon>
    </lineage>
</organism>
<protein>
    <submittedName>
        <fullName evidence="1">Uncharacterized protein</fullName>
    </submittedName>
</protein>
<gene>
    <name evidence="1" type="ORF">DPMN_110948</name>
</gene>
<dbReference type="Proteomes" id="UP000828390">
    <property type="component" value="Unassembled WGS sequence"/>
</dbReference>
<reference evidence="1" key="2">
    <citation type="submission" date="2020-11" db="EMBL/GenBank/DDBJ databases">
        <authorList>
            <person name="McCartney M.A."/>
            <person name="Auch B."/>
            <person name="Kono T."/>
            <person name="Mallez S."/>
            <person name="Becker A."/>
            <person name="Gohl D.M."/>
            <person name="Silverstein K.A.T."/>
            <person name="Koren S."/>
            <person name="Bechman K.B."/>
            <person name="Herman A."/>
            <person name="Abrahante J.E."/>
            <person name="Garbe J."/>
        </authorList>
    </citation>
    <scope>NUCLEOTIDE SEQUENCE</scope>
    <source>
        <strain evidence="1">Duluth1</strain>
        <tissue evidence="1">Whole animal</tissue>
    </source>
</reference>
<proteinExistence type="predicted"/>
<sequence>MKSVKTENRSRLKSAVHNDLIIVSIEKPEMEAVDFEGIVDVWKQDKPRRTGVFF</sequence>
<comment type="caution">
    <text evidence="1">The sequence shown here is derived from an EMBL/GenBank/DDBJ whole genome shotgun (WGS) entry which is preliminary data.</text>
</comment>
<name>A0A9D4QPF0_DREPO</name>
<evidence type="ECO:0000313" key="1">
    <source>
        <dbReference type="EMBL" id="KAH3837555.1"/>
    </source>
</evidence>